<gene>
    <name evidence="2" type="ORF">BDV41DRAFT_71960</name>
</gene>
<accession>A0A5N6VEW7</accession>
<proteinExistence type="predicted"/>
<keyword evidence="3" id="KW-1185">Reference proteome</keyword>
<dbReference type="EMBL" id="ML738420">
    <property type="protein sequence ID" value="KAE8307037.1"/>
    <property type="molecule type" value="Genomic_DNA"/>
</dbReference>
<name>A0A5N6VEW7_9EURO</name>
<dbReference type="Pfam" id="PF20150">
    <property type="entry name" value="2EXR"/>
    <property type="match status" value="1"/>
</dbReference>
<sequence>MATGVFTLFPNLPPELRNHIWRDTLPDKVRQALYLYKRGCWHSRRLTQDEKGYDHNNDKCNWCHVWRHDLLDPIQLEVPLLFVNSEARGIALAWIQEQGLKMSFYEDGQAPTAIRPFDPEHDTLYISLDTWRDFSNEPCELLDPRYGSTHSNCALPTFSRVAMPEELFQYDISLFDVFLFYLNLEKAFVIFNAQSDIQPEENGLKVQRRWELQGTQGPTLFWNGDCECFEWRDVGDETFNTVLERACDGLDEWLIFNEIDRFEVQAAFAVSK</sequence>
<protein>
    <recommendedName>
        <fullName evidence="1">2EXR domain-containing protein</fullName>
    </recommendedName>
</protein>
<evidence type="ECO:0000313" key="2">
    <source>
        <dbReference type="EMBL" id="KAE8307037.1"/>
    </source>
</evidence>
<organism evidence="2 3">
    <name type="scientific">Aspergillus transmontanensis</name>
    <dbReference type="NCBI Taxonomy" id="1034304"/>
    <lineage>
        <taxon>Eukaryota</taxon>
        <taxon>Fungi</taxon>
        <taxon>Dikarya</taxon>
        <taxon>Ascomycota</taxon>
        <taxon>Pezizomycotina</taxon>
        <taxon>Eurotiomycetes</taxon>
        <taxon>Eurotiomycetidae</taxon>
        <taxon>Eurotiales</taxon>
        <taxon>Aspergillaceae</taxon>
        <taxon>Aspergillus</taxon>
        <taxon>Aspergillus subgen. Circumdati</taxon>
    </lineage>
</organism>
<reference evidence="3" key="1">
    <citation type="submission" date="2019-04" db="EMBL/GenBank/DDBJ databases">
        <title>Friends and foes A comparative genomics studyof 23 Aspergillus species from section Flavi.</title>
        <authorList>
            <consortium name="DOE Joint Genome Institute"/>
            <person name="Kjaerbolling I."/>
            <person name="Vesth T."/>
            <person name="Frisvad J.C."/>
            <person name="Nybo J.L."/>
            <person name="Theobald S."/>
            <person name="Kildgaard S."/>
            <person name="Isbrandt T."/>
            <person name="Kuo A."/>
            <person name="Sato A."/>
            <person name="Lyhne E.K."/>
            <person name="Kogle M.E."/>
            <person name="Wiebenga A."/>
            <person name="Kun R.S."/>
            <person name="Lubbers R.J."/>
            <person name="Makela M.R."/>
            <person name="Barry K."/>
            <person name="Chovatia M."/>
            <person name="Clum A."/>
            <person name="Daum C."/>
            <person name="Haridas S."/>
            <person name="He G."/>
            <person name="LaButti K."/>
            <person name="Lipzen A."/>
            <person name="Mondo S."/>
            <person name="Riley R."/>
            <person name="Salamov A."/>
            <person name="Simmons B.A."/>
            <person name="Magnuson J.K."/>
            <person name="Henrissat B."/>
            <person name="Mortensen U.H."/>
            <person name="Larsen T.O."/>
            <person name="Devries R.P."/>
            <person name="Grigoriev I.V."/>
            <person name="Machida M."/>
            <person name="Baker S.E."/>
            <person name="Andersen M.R."/>
        </authorList>
    </citation>
    <scope>NUCLEOTIDE SEQUENCE [LARGE SCALE GENOMIC DNA]</scope>
    <source>
        <strain evidence="3">CBS 130015</strain>
    </source>
</reference>
<dbReference type="InterPro" id="IPR045518">
    <property type="entry name" value="2EXR"/>
</dbReference>
<evidence type="ECO:0000313" key="3">
    <source>
        <dbReference type="Proteomes" id="UP000325433"/>
    </source>
</evidence>
<feature type="domain" description="2EXR" evidence="1">
    <location>
        <begin position="6"/>
        <end position="124"/>
    </location>
</feature>
<dbReference type="AlphaFoldDB" id="A0A5N6VEW7"/>
<dbReference type="Proteomes" id="UP000325433">
    <property type="component" value="Unassembled WGS sequence"/>
</dbReference>
<evidence type="ECO:0000259" key="1">
    <source>
        <dbReference type="Pfam" id="PF20150"/>
    </source>
</evidence>